<proteinExistence type="predicted"/>
<organism evidence="2 3">
    <name type="scientific">Legionella londiniensis</name>
    <dbReference type="NCBI Taxonomy" id="45068"/>
    <lineage>
        <taxon>Bacteria</taxon>
        <taxon>Pseudomonadati</taxon>
        <taxon>Pseudomonadota</taxon>
        <taxon>Gammaproteobacteria</taxon>
        <taxon>Legionellales</taxon>
        <taxon>Legionellaceae</taxon>
        <taxon>Legionella</taxon>
    </lineage>
</organism>
<protein>
    <submittedName>
        <fullName evidence="2">Uncharacterized protein</fullName>
    </submittedName>
</protein>
<dbReference type="AlphaFoldDB" id="A0A0W0VQ90"/>
<keyword evidence="1" id="KW-0812">Transmembrane</keyword>
<sequence length="194" mass="22030">MVSDSPYLTALTLVIIGFFANYIRRFGLENSFAPLMIWMLCFLATILPLANSKEAYDHMGALVLGFLVSGMVSLLVFPENYSSLLIKNSNLFFHTLSTGFSEIRRYLLGFGQEQDFKVFPFVRVKKDLTDLMDINQTLQHLTAASSKKRLNHILFHQYGLLNAYILMLEAYQSLTRIPKPLALSTRLHLGSITI</sequence>
<keyword evidence="3" id="KW-1185">Reference proteome</keyword>
<feature type="transmembrane region" description="Helical" evidence="1">
    <location>
        <begin position="6"/>
        <end position="23"/>
    </location>
</feature>
<reference evidence="2 3" key="1">
    <citation type="submission" date="2015-11" db="EMBL/GenBank/DDBJ databases">
        <title>Genomic analysis of 38 Legionella species identifies large and diverse effector repertoires.</title>
        <authorList>
            <person name="Burstein D."/>
            <person name="Amaro F."/>
            <person name="Zusman T."/>
            <person name="Lifshitz Z."/>
            <person name="Cohen O."/>
            <person name="Gilbert J.A."/>
            <person name="Pupko T."/>
            <person name="Shuman H.A."/>
            <person name="Segal G."/>
        </authorList>
    </citation>
    <scope>NUCLEOTIDE SEQUENCE [LARGE SCALE GENOMIC DNA]</scope>
    <source>
        <strain evidence="2 3">ATCC 49505</strain>
    </source>
</reference>
<dbReference type="EMBL" id="LNYK01000013">
    <property type="protein sequence ID" value="KTD21961.1"/>
    <property type="molecule type" value="Genomic_DNA"/>
</dbReference>
<dbReference type="Proteomes" id="UP000054997">
    <property type="component" value="Unassembled WGS sequence"/>
</dbReference>
<feature type="transmembrane region" description="Helical" evidence="1">
    <location>
        <begin position="58"/>
        <end position="77"/>
    </location>
</feature>
<feature type="transmembrane region" description="Helical" evidence="1">
    <location>
        <begin position="35"/>
        <end position="52"/>
    </location>
</feature>
<evidence type="ECO:0000313" key="3">
    <source>
        <dbReference type="Proteomes" id="UP000054997"/>
    </source>
</evidence>
<comment type="caution">
    <text evidence="2">The sequence shown here is derived from an EMBL/GenBank/DDBJ whole genome shotgun (WGS) entry which is preliminary data.</text>
</comment>
<gene>
    <name evidence="2" type="ORF">Llon_0693</name>
</gene>
<dbReference type="PATRIC" id="fig|45068.5.peg.740"/>
<dbReference type="STRING" id="45068.Llon_0693"/>
<evidence type="ECO:0000313" key="2">
    <source>
        <dbReference type="EMBL" id="KTD21961.1"/>
    </source>
</evidence>
<evidence type="ECO:0000256" key="1">
    <source>
        <dbReference type="SAM" id="Phobius"/>
    </source>
</evidence>
<accession>A0A0W0VQ90</accession>
<keyword evidence="1" id="KW-1133">Transmembrane helix</keyword>
<name>A0A0W0VQ90_9GAMM</name>
<keyword evidence="1" id="KW-0472">Membrane</keyword>